<protein>
    <recommendedName>
        <fullName evidence="4">Adhesin domain-containing protein</fullName>
    </recommendedName>
</protein>
<dbReference type="Proteomes" id="UP001322138">
    <property type="component" value="Unassembled WGS sequence"/>
</dbReference>
<keyword evidence="3" id="KW-1185">Reference proteome</keyword>
<proteinExistence type="predicted"/>
<accession>A0ABR0FEM4</accession>
<feature type="region of interest" description="Disordered" evidence="1">
    <location>
        <begin position="555"/>
        <end position="574"/>
    </location>
</feature>
<organism evidence="2 3">
    <name type="scientific">Podospora bellae-mahoneyi</name>
    <dbReference type="NCBI Taxonomy" id="2093777"/>
    <lineage>
        <taxon>Eukaryota</taxon>
        <taxon>Fungi</taxon>
        <taxon>Dikarya</taxon>
        <taxon>Ascomycota</taxon>
        <taxon>Pezizomycotina</taxon>
        <taxon>Sordariomycetes</taxon>
        <taxon>Sordariomycetidae</taxon>
        <taxon>Sordariales</taxon>
        <taxon>Podosporaceae</taxon>
        <taxon>Podospora</taxon>
    </lineage>
</organism>
<feature type="region of interest" description="Disordered" evidence="1">
    <location>
        <begin position="456"/>
        <end position="508"/>
    </location>
</feature>
<feature type="compositionally biased region" description="Polar residues" evidence="1">
    <location>
        <begin position="766"/>
        <end position="776"/>
    </location>
</feature>
<evidence type="ECO:0008006" key="4">
    <source>
        <dbReference type="Google" id="ProtNLM"/>
    </source>
</evidence>
<dbReference type="PANTHER" id="PTHR13161:SF4">
    <property type="entry name" value="CLK4-ASSOCIATING SERINE_ARGININE RICH PROTEIN"/>
    <property type="match status" value="1"/>
</dbReference>
<sequence>MLILLRPTRRLPAATVVASRLKLANARPQRRWLNLWLHSKDKWRTLPWDQTVYLRLLKEHEEAVKAKRDDVAWGLPSRPYIYKRGIVVHALNLKHYVILLDRVSLSVRLDDPQQEPVLTVDAFMLTSTGALNAKTNPFSIRWSDLDREPMLGDQDPWQLTPSIEYEFRPEENPNLPITKVARMFQKEVSRPVLAPGALTIPVKHLSTPLPHRWFALTRESIDRLDPTGDHGPATREFLAFCPELGEPAVGRADVYYHGHQKIYLPPGRWPFEDRTAVVFSQIENTEDEKRRMAAAAKRLAQKFKETGRVRSTTVKQLWLAEIIKKAWPPKDYSKFLPQKAENHCRVLIARALEKWRGTTIVIHVSTELPQKPTRLLLEEVSANMKQDTVVIVSLMGRRLYDRIFNHRDEKVRETFATEIVFKPPLRPAPVVEEPVPETTAQEDEMLKRLMEKFLSQNEQRKMREREEAEKARREEERQRKLAEARKKEEEERQARIQHERKMEKEAEERRRAAERERLKIQKDVESVFEAAVQYEIDASLRKEESVGERVLVDDAEHASADDAENETEEAQLSEGSINIKNGAICIETEGSIDVMGGFLNKRDGSIIIKTGFVNMVSGDIDFLHRDDRKRFREDLGTVSISFEDGVSHPGINVDDADGNPDLISLTDAKIKITEGYIEINDGSIKVTGEEGLAHAKKILSSIRIKRGAIHIIEGSATFTDGQDDFINCSFDIKETTLGFKDGYTDIEAHKDMYSTRDWGRGYQPNVDGNSDSTKSWSYDLPQDKARERVRKMQDDIEEKAREQWAAEEKKRVREEQQRKRRLEEEEKERKRKLEEEEQERIRKEMLARKRESLRKSLSTTFVTDSRRKKKD</sequence>
<evidence type="ECO:0000256" key="1">
    <source>
        <dbReference type="SAM" id="MobiDB-lite"/>
    </source>
</evidence>
<evidence type="ECO:0000313" key="2">
    <source>
        <dbReference type="EMBL" id="KAK4641480.1"/>
    </source>
</evidence>
<feature type="compositionally biased region" description="Basic and acidic residues" evidence="1">
    <location>
        <begin position="458"/>
        <end position="508"/>
    </location>
</feature>
<dbReference type="RefSeq" id="XP_062730456.1">
    <property type="nucleotide sequence ID" value="XM_062879392.1"/>
</dbReference>
<dbReference type="InterPro" id="IPR040397">
    <property type="entry name" value="SWAP"/>
</dbReference>
<name>A0ABR0FEM4_9PEZI</name>
<evidence type="ECO:0000313" key="3">
    <source>
        <dbReference type="Proteomes" id="UP001322138"/>
    </source>
</evidence>
<gene>
    <name evidence="2" type="ORF">QC761_501500</name>
</gene>
<feature type="region of interest" description="Disordered" evidence="1">
    <location>
        <begin position="803"/>
        <end position="871"/>
    </location>
</feature>
<dbReference type="EMBL" id="JAFFGZ010000007">
    <property type="protein sequence ID" value="KAK4641480.1"/>
    <property type="molecule type" value="Genomic_DNA"/>
</dbReference>
<comment type="caution">
    <text evidence="2">The sequence shown here is derived from an EMBL/GenBank/DDBJ whole genome shotgun (WGS) entry which is preliminary data.</text>
</comment>
<feature type="compositionally biased region" description="Acidic residues" evidence="1">
    <location>
        <begin position="561"/>
        <end position="571"/>
    </location>
</feature>
<reference evidence="2 3" key="1">
    <citation type="journal article" date="2023" name="bioRxiv">
        <title>High-quality genome assemblies of four members of thePodospora anserinaspecies complex.</title>
        <authorList>
            <person name="Ament-Velasquez S.L."/>
            <person name="Vogan A.A."/>
            <person name="Wallerman O."/>
            <person name="Hartmann F."/>
            <person name="Gautier V."/>
            <person name="Silar P."/>
            <person name="Giraud T."/>
            <person name="Johannesson H."/>
        </authorList>
    </citation>
    <scope>NUCLEOTIDE SEQUENCE [LARGE SCALE GENOMIC DNA]</scope>
    <source>
        <strain evidence="2 3">CBS 112042</strain>
    </source>
</reference>
<dbReference type="PANTHER" id="PTHR13161">
    <property type="entry name" value="SPLICING FACTOR SUPPRESSOR OF WHITE APRICOT"/>
    <property type="match status" value="1"/>
</dbReference>
<dbReference type="GeneID" id="87898874"/>
<feature type="region of interest" description="Disordered" evidence="1">
    <location>
        <begin position="756"/>
        <end position="780"/>
    </location>
</feature>
<feature type="compositionally biased region" description="Basic and acidic residues" evidence="1">
    <location>
        <begin position="803"/>
        <end position="854"/>
    </location>
</feature>